<sequence length="226" mass="25817">TQNEKEIFSHLAERLKSLILVIEEMLRSSELVYIDITTSLDNLNTLLTVISTSTPISGLLLAVILTSDKTISTLTSALEVLKHIMLSTAFSKHRLITRSQAIITNDSSLVRKALCSLEEKYQEFEFYSDLHQVWLEQKQYINTISVTITNNNIINDDQDNDHNSDQDETSSNTSKDNDDLHQFAINEFYTAQANSNSYQHGGKRIQVQVTAIARYRKRLNHRLKKV</sequence>
<reference evidence="1" key="1">
    <citation type="submission" date="2021-06" db="EMBL/GenBank/DDBJ databases">
        <authorList>
            <person name="Kallberg Y."/>
            <person name="Tangrot J."/>
            <person name="Rosling A."/>
        </authorList>
    </citation>
    <scope>NUCLEOTIDE SEQUENCE</scope>
    <source>
        <strain evidence="1">AU212A</strain>
    </source>
</reference>
<protein>
    <submittedName>
        <fullName evidence="1">2044_t:CDS:1</fullName>
    </submittedName>
</protein>
<gene>
    <name evidence="1" type="ORF">SCALOS_LOCUS481</name>
</gene>
<accession>A0ACA9JVT3</accession>
<dbReference type="EMBL" id="CAJVPM010000231">
    <property type="protein sequence ID" value="CAG8438944.1"/>
    <property type="molecule type" value="Genomic_DNA"/>
</dbReference>
<organism evidence="1 2">
    <name type="scientific">Scutellospora calospora</name>
    <dbReference type="NCBI Taxonomy" id="85575"/>
    <lineage>
        <taxon>Eukaryota</taxon>
        <taxon>Fungi</taxon>
        <taxon>Fungi incertae sedis</taxon>
        <taxon>Mucoromycota</taxon>
        <taxon>Glomeromycotina</taxon>
        <taxon>Glomeromycetes</taxon>
        <taxon>Diversisporales</taxon>
        <taxon>Gigasporaceae</taxon>
        <taxon>Scutellospora</taxon>
    </lineage>
</organism>
<comment type="caution">
    <text evidence="1">The sequence shown here is derived from an EMBL/GenBank/DDBJ whole genome shotgun (WGS) entry which is preliminary data.</text>
</comment>
<name>A0ACA9JVT3_9GLOM</name>
<keyword evidence="2" id="KW-1185">Reference proteome</keyword>
<evidence type="ECO:0000313" key="2">
    <source>
        <dbReference type="Proteomes" id="UP000789860"/>
    </source>
</evidence>
<feature type="non-terminal residue" evidence="1">
    <location>
        <position position="1"/>
    </location>
</feature>
<dbReference type="Proteomes" id="UP000789860">
    <property type="component" value="Unassembled WGS sequence"/>
</dbReference>
<evidence type="ECO:0000313" key="1">
    <source>
        <dbReference type="EMBL" id="CAG8438944.1"/>
    </source>
</evidence>
<proteinExistence type="predicted"/>